<dbReference type="STRING" id="945553.A0A0D2P6A0"/>
<sequence>MDQAALSDKSVLETLLKTNRPPTDQETAIIRESMAPTNAKLKDVEAQISETMAHIQELKSQVEQAETKLQRLREEEAAILETFADHRRIFSPFRNIPEDVLREICIQACMGRDIPALSYFRDPLPYVLAQICSGIRYIALTTPIIWASMHVEIRTFPFGNLRAYEKAYSAVARRASAWFDRAGGLSLTVSIEDYRDSYPKFGGFRCDPSTILFDTLLSYSTRWKELIFNSRCGDMLSAMSVRLHI</sequence>
<evidence type="ECO:0000256" key="1">
    <source>
        <dbReference type="SAM" id="Coils"/>
    </source>
</evidence>
<dbReference type="EMBL" id="KN817527">
    <property type="protein sequence ID" value="KJA26459.1"/>
    <property type="molecule type" value="Genomic_DNA"/>
</dbReference>
<dbReference type="OMA" id="RFVEVHE"/>
<dbReference type="OrthoDB" id="3365698at2759"/>
<proteinExistence type="predicted"/>
<evidence type="ECO:0000313" key="2">
    <source>
        <dbReference type="EMBL" id="KJA26459.1"/>
    </source>
</evidence>
<dbReference type="Proteomes" id="UP000054270">
    <property type="component" value="Unassembled WGS sequence"/>
</dbReference>
<evidence type="ECO:0008006" key="4">
    <source>
        <dbReference type="Google" id="ProtNLM"/>
    </source>
</evidence>
<name>A0A0D2P6A0_HYPSF</name>
<keyword evidence="1" id="KW-0175">Coiled coil</keyword>
<gene>
    <name evidence="2" type="ORF">HYPSUDRAFT_198762</name>
</gene>
<organism evidence="2 3">
    <name type="scientific">Hypholoma sublateritium (strain FD-334 SS-4)</name>
    <dbReference type="NCBI Taxonomy" id="945553"/>
    <lineage>
        <taxon>Eukaryota</taxon>
        <taxon>Fungi</taxon>
        <taxon>Dikarya</taxon>
        <taxon>Basidiomycota</taxon>
        <taxon>Agaricomycotina</taxon>
        <taxon>Agaricomycetes</taxon>
        <taxon>Agaricomycetidae</taxon>
        <taxon>Agaricales</taxon>
        <taxon>Agaricineae</taxon>
        <taxon>Strophariaceae</taxon>
        <taxon>Hypholoma</taxon>
    </lineage>
</organism>
<feature type="coiled-coil region" evidence="1">
    <location>
        <begin position="41"/>
        <end position="82"/>
    </location>
</feature>
<keyword evidence="3" id="KW-1185">Reference proteome</keyword>
<dbReference type="AlphaFoldDB" id="A0A0D2P6A0"/>
<accession>A0A0D2P6A0</accession>
<protein>
    <recommendedName>
        <fullName evidence="4">F-box domain-containing protein</fullName>
    </recommendedName>
</protein>
<reference evidence="3" key="1">
    <citation type="submission" date="2014-04" db="EMBL/GenBank/DDBJ databases">
        <title>Evolutionary Origins and Diversification of the Mycorrhizal Mutualists.</title>
        <authorList>
            <consortium name="DOE Joint Genome Institute"/>
            <consortium name="Mycorrhizal Genomics Consortium"/>
            <person name="Kohler A."/>
            <person name="Kuo A."/>
            <person name="Nagy L.G."/>
            <person name="Floudas D."/>
            <person name="Copeland A."/>
            <person name="Barry K.W."/>
            <person name="Cichocki N."/>
            <person name="Veneault-Fourrey C."/>
            <person name="LaButti K."/>
            <person name="Lindquist E.A."/>
            <person name="Lipzen A."/>
            <person name="Lundell T."/>
            <person name="Morin E."/>
            <person name="Murat C."/>
            <person name="Riley R."/>
            <person name="Ohm R."/>
            <person name="Sun H."/>
            <person name="Tunlid A."/>
            <person name="Henrissat B."/>
            <person name="Grigoriev I.V."/>
            <person name="Hibbett D.S."/>
            <person name="Martin F."/>
        </authorList>
    </citation>
    <scope>NUCLEOTIDE SEQUENCE [LARGE SCALE GENOMIC DNA]</scope>
    <source>
        <strain evidence="3">FD-334 SS-4</strain>
    </source>
</reference>
<evidence type="ECO:0000313" key="3">
    <source>
        <dbReference type="Proteomes" id="UP000054270"/>
    </source>
</evidence>